<proteinExistence type="predicted"/>
<evidence type="ECO:0000313" key="2">
    <source>
        <dbReference type="Proteomes" id="UP000001947"/>
    </source>
</evidence>
<dbReference type="STRING" id="203122.Sde_3306"/>
<dbReference type="AlphaFoldDB" id="Q21FG8"/>
<dbReference type="Proteomes" id="UP000001947">
    <property type="component" value="Chromosome"/>
</dbReference>
<gene>
    <name evidence="1" type="ordered locus">Sde_3306</name>
</gene>
<evidence type="ECO:0000313" key="1">
    <source>
        <dbReference type="EMBL" id="ABD82561.1"/>
    </source>
</evidence>
<keyword evidence="2" id="KW-1185">Reference proteome</keyword>
<dbReference type="OrthoDB" id="9180266at2"/>
<reference evidence="1 2" key="1">
    <citation type="journal article" date="2008" name="PLoS Genet.">
        <title>Complete genome sequence of the complex carbohydrate-degrading marine bacterium, Saccharophagus degradans strain 2-40 T.</title>
        <authorList>
            <person name="Weiner R.M."/>
            <person name="Taylor L.E.II."/>
            <person name="Henrissat B."/>
            <person name="Hauser L."/>
            <person name="Land M."/>
            <person name="Coutinho P.M."/>
            <person name="Rancurel C."/>
            <person name="Saunders E.H."/>
            <person name="Longmire A.G."/>
            <person name="Zhang H."/>
            <person name="Bayer E.A."/>
            <person name="Gilbert H.J."/>
            <person name="Larimer F."/>
            <person name="Zhulin I.B."/>
            <person name="Ekborg N.A."/>
            <person name="Lamed R."/>
            <person name="Richardson P.M."/>
            <person name="Borovok I."/>
            <person name="Hutcheson S."/>
        </authorList>
    </citation>
    <scope>NUCLEOTIDE SEQUENCE [LARGE SCALE GENOMIC DNA]</scope>
    <source>
        <strain evidence="2">2-40 / ATCC 43961 / DSM 17024</strain>
    </source>
</reference>
<name>Q21FG8_SACD2</name>
<protein>
    <submittedName>
        <fullName evidence="1">Uncharacterized protein</fullName>
    </submittedName>
</protein>
<accession>Q21FG8</accession>
<dbReference type="HOGENOM" id="CLU_854973_0_0_6"/>
<organism evidence="1 2">
    <name type="scientific">Saccharophagus degradans (strain 2-40 / ATCC 43961 / DSM 17024)</name>
    <dbReference type="NCBI Taxonomy" id="203122"/>
    <lineage>
        <taxon>Bacteria</taxon>
        <taxon>Pseudomonadati</taxon>
        <taxon>Pseudomonadota</taxon>
        <taxon>Gammaproteobacteria</taxon>
        <taxon>Cellvibrionales</taxon>
        <taxon>Cellvibrionaceae</taxon>
        <taxon>Saccharophagus</taxon>
    </lineage>
</organism>
<dbReference type="EMBL" id="CP000282">
    <property type="protein sequence ID" value="ABD82561.1"/>
    <property type="molecule type" value="Genomic_DNA"/>
</dbReference>
<dbReference type="RefSeq" id="WP_011469777.1">
    <property type="nucleotide sequence ID" value="NC_007912.1"/>
</dbReference>
<dbReference type="GeneID" id="98614927"/>
<dbReference type="KEGG" id="sde:Sde_3306"/>
<sequence length="325" mass="37035">MTEVQTIQIDGVVITHEPVDSSDEQYARFCESYRRREDTLTLVHQLNQMVKAVQKHRGISMGLLGGNAVFEGDFVVLQHQLERRLATLETFASSVGGILSDKDKENLHLAWVTIRQNWQDDDLSDNFELHSHFIEQLQGMVYSLAKQLEKPLTPELVDAHDLQADQDDSSASYPRMFKQIEVLNFVAKQLPDMIEQIAKVRGLGTYAAATGLVDYPHDRKLRFLLQCSRQQSEKLRHQAERLESIVGDSIPGLGDLKNLELKLMFLLNTIDKDVLSGTTITASSHQLFKLATDLIDVYWNVVNQGLALVRRWHEDDLEAWLRLAD</sequence>
<dbReference type="eggNOG" id="ENOG502Z8I3">
    <property type="taxonomic scope" value="Bacteria"/>
</dbReference>